<protein>
    <submittedName>
        <fullName evidence="1">Uncharacterized protein</fullName>
    </submittedName>
</protein>
<evidence type="ECO:0000313" key="2">
    <source>
        <dbReference type="Proteomes" id="UP000238312"/>
    </source>
</evidence>
<comment type="caution">
    <text evidence="1">The sequence shown here is derived from an EMBL/GenBank/DDBJ whole genome shotgun (WGS) entry which is preliminary data.</text>
</comment>
<sequence>MLQVTATFSVPCLLACTFPGAAAGRRNLNVLLAYLVPVSSPLRITVKEPLGASPASNVPEIVWLAPPAATFWLGVEGPSTYSPTVNCIRSVRAETVTEELDTTWPSEGEVICPAEPARQVELAMPGAPARNTD</sequence>
<organism evidence="1 2">
    <name type="scientific">Nonomuraea fuscirosea</name>
    <dbReference type="NCBI Taxonomy" id="1291556"/>
    <lineage>
        <taxon>Bacteria</taxon>
        <taxon>Bacillati</taxon>
        <taxon>Actinomycetota</taxon>
        <taxon>Actinomycetes</taxon>
        <taxon>Streptosporangiales</taxon>
        <taxon>Streptosporangiaceae</taxon>
        <taxon>Nonomuraea</taxon>
    </lineage>
</organism>
<accession>A0A2T0MZ74</accession>
<evidence type="ECO:0000313" key="1">
    <source>
        <dbReference type="EMBL" id="PRX64669.1"/>
    </source>
</evidence>
<keyword evidence="2" id="KW-1185">Reference proteome</keyword>
<gene>
    <name evidence="1" type="ORF">B0I32_10830</name>
</gene>
<dbReference type="AlphaFoldDB" id="A0A2T0MZ74"/>
<dbReference type="Proteomes" id="UP000238312">
    <property type="component" value="Unassembled WGS sequence"/>
</dbReference>
<name>A0A2T0MZ74_9ACTN</name>
<dbReference type="EMBL" id="PVNG01000008">
    <property type="protein sequence ID" value="PRX64669.1"/>
    <property type="molecule type" value="Genomic_DNA"/>
</dbReference>
<reference evidence="1 2" key="1">
    <citation type="submission" date="2018-03" db="EMBL/GenBank/DDBJ databases">
        <title>Genomic Encyclopedia of Type Strains, Phase III (KMG-III): the genomes of soil and plant-associated and newly described type strains.</title>
        <authorList>
            <person name="Whitman W."/>
        </authorList>
    </citation>
    <scope>NUCLEOTIDE SEQUENCE [LARGE SCALE GENOMIC DNA]</scope>
    <source>
        <strain evidence="1 2">CGMCC 4.7104</strain>
    </source>
</reference>
<proteinExistence type="predicted"/>